<organism evidence="1 2">
    <name type="scientific">Exidia glandulosa HHB12029</name>
    <dbReference type="NCBI Taxonomy" id="1314781"/>
    <lineage>
        <taxon>Eukaryota</taxon>
        <taxon>Fungi</taxon>
        <taxon>Dikarya</taxon>
        <taxon>Basidiomycota</taxon>
        <taxon>Agaricomycotina</taxon>
        <taxon>Agaricomycetes</taxon>
        <taxon>Auriculariales</taxon>
        <taxon>Exidiaceae</taxon>
        <taxon>Exidia</taxon>
    </lineage>
</organism>
<accession>A0A166MRL2</accession>
<evidence type="ECO:0000313" key="2">
    <source>
        <dbReference type="Proteomes" id="UP000077266"/>
    </source>
</evidence>
<keyword evidence="2" id="KW-1185">Reference proteome</keyword>
<feature type="non-terminal residue" evidence="1">
    <location>
        <position position="1"/>
    </location>
</feature>
<dbReference type="InParanoid" id="A0A166MRL2"/>
<reference evidence="1 2" key="1">
    <citation type="journal article" date="2016" name="Mol. Biol. Evol.">
        <title>Comparative Genomics of Early-Diverging Mushroom-Forming Fungi Provides Insights into the Origins of Lignocellulose Decay Capabilities.</title>
        <authorList>
            <person name="Nagy L.G."/>
            <person name="Riley R."/>
            <person name="Tritt A."/>
            <person name="Adam C."/>
            <person name="Daum C."/>
            <person name="Floudas D."/>
            <person name="Sun H."/>
            <person name="Yadav J.S."/>
            <person name="Pangilinan J."/>
            <person name="Larsson K.H."/>
            <person name="Matsuura K."/>
            <person name="Barry K."/>
            <person name="Labutti K."/>
            <person name="Kuo R."/>
            <person name="Ohm R.A."/>
            <person name="Bhattacharya S.S."/>
            <person name="Shirouzu T."/>
            <person name="Yoshinaga Y."/>
            <person name="Martin F.M."/>
            <person name="Grigoriev I.V."/>
            <person name="Hibbett D.S."/>
        </authorList>
    </citation>
    <scope>NUCLEOTIDE SEQUENCE [LARGE SCALE GENOMIC DNA]</scope>
    <source>
        <strain evidence="1 2">HHB12029</strain>
    </source>
</reference>
<dbReference type="EMBL" id="KV426954">
    <property type="protein sequence ID" value="KZV78322.1"/>
    <property type="molecule type" value="Genomic_DNA"/>
</dbReference>
<evidence type="ECO:0000313" key="1">
    <source>
        <dbReference type="EMBL" id="KZV78322.1"/>
    </source>
</evidence>
<gene>
    <name evidence="1" type="ORF">EXIGLDRAFT_717052</name>
</gene>
<proteinExistence type="predicted"/>
<protein>
    <submittedName>
        <fullName evidence="1">Uncharacterized protein</fullName>
    </submittedName>
</protein>
<sequence length="79" mass="8410">MPFEAHQRFCVALERKSQASVDSPVTFRTLSGCPRPGPIFAAVSHSLISAPFSVDEARILTPALAFSSTRITAATSTCV</sequence>
<name>A0A166MRL2_EXIGL</name>
<dbReference type="AlphaFoldDB" id="A0A166MRL2"/>
<dbReference type="Proteomes" id="UP000077266">
    <property type="component" value="Unassembled WGS sequence"/>
</dbReference>